<dbReference type="EMBL" id="MIPY01000008">
    <property type="protein sequence ID" value="OES33274.1"/>
    <property type="molecule type" value="Genomic_DNA"/>
</dbReference>
<dbReference type="InterPro" id="IPR038610">
    <property type="entry name" value="FliK-like_C_sf"/>
</dbReference>
<gene>
    <name evidence="6" type="ORF">BFV95_1067</name>
</gene>
<evidence type="ECO:0000256" key="1">
    <source>
        <dbReference type="ARBA" id="ARBA00003944"/>
    </source>
</evidence>
<feature type="region of interest" description="Disordered" evidence="4">
    <location>
        <begin position="15"/>
        <end position="149"/>
    </location>
</feature>
<protein>
    <submittedName>
        <fullName evidence="6">Flagellar hook-length control FliK family protein</fullName>
    </submittedName>
</protein>
<feature type="domain" description="Flagellar hook-length control protein-like C-terminal" evidence="5">
    <location>
        <begin position="635"/>
        <end position="717"/>
    </location>
</feature>
<dbReference type="GO" id="GO:0009424">
    <property type="term" value="C:bacterial-type flagellum hook"/>
    <property type="evidence" value="ECO:0007669"/>
    <property type="project" value="InterPro"/>
</dbReference>
<name>A0AB36FV63_ALTMA</name>
<evidence type="ECO:0000256" key="3">
    <source>
        <dbReference type="ARBA" id="ARBA00022795"/>
    </source>
</evidence>
<dbReference type="CDD" id="cd17470">
    <property type="entry name" value="T3SS_Flik_C"/>
    <property type="match status" value="1"/>
</dbReference>
<comment type="caution">
    <text evidence="6">The sequence shown here is derived from an EMBL/GenBank/DDBJ whole genome shotgun (WGS) entry which is preliminary data.</text>
</comment>
<feature type="compositionally biased region" description="Polar residues" evidence="4">
    <location>
        <begin position="120"/>
        <end position="149"/>
    </location>
</feature>
<comment type="similarity">
    <text evidence="2">Belongs to the FliK family.</text>
</comment>
<feature type="compositionally biased region" description="Basic and acidic residues" evidence="4">
    <location>
        <begin position="90"/>
        <end position="108"/>
    </location>
</feature>
<feature type="compositionally biased region" description="Basic and acidic residues" evidence="4">
    <location>
        <begin position="746"/>
        <end position="767"/>
    </location>
</feature>
<keyword evidence="6" id="KW-0966">Cell projection</keyword>
<feature type="region of interest" description="Disordered" evidence="4">
    <location>
        <begin position="308"/>
        <end position="338"/>
    </location>
</feature>
<dbReference type="AlphaFoldDB" id="A0AB36FV63"/>
<dbReference type="RefSeq" id="WP_014948636.1">
    <property type="nucleotide sequence ID" value="NZ_CP178741.1"/>
</dbReference>
<dbReference type="PANTHER" id="PTHR37533">
    <property type="entry name" value="FLAGELLAR HOOK-LENGTH CONTROL PROTEIN"/>
    <property type="match status" value="1"/>
</dbReference>
<keyword evidence="7" id="KW-1185">Reference proteome</keyword>
<feature type="compositionally biased region" description="Low complexity" evidence="4">
    <location>
        <begin position="312"/>
        <end position="325"/>
    </location>
</feature>
<keyword evidence="3" id="KW-1005">Bacterial flagellum biogenesis</keyword>
<proteinExistence type="inferred from homology"/>
<feature type="compositionally biased region" description="Polar residues" evidence="4">
    <location>
        <begin position="714"/>
        <end position="730"/>
    </location>
</feature>
<dbReference type="PRINTS" id="PR01007">
    <property type="entry name" value="FLGHOOKFLIK"/>
</dbReference>
<feature type="compositionally biased region" description="Basic and acidic residues" evidence="4">
    <location>
        <begin position="51"/>
        <end position="65"/>
    </location>
</feature>
<feature type="region of interest" description="Disordered" evidence="4">
    <location>
        <begin position="710"/>
        <end position="767"/>
    </location>
</feature>
<feature type="region of interest" description="Disordered" evidence="4">
    <location>
        <begin position="178"/>
        <end position="201"/>
    </location>
</feature>
<feature type="region of interest" description="Disordered" evidence="4">
    <location>
        <begin position="214"/>
        <end position="236"/>
    </location>
</feature>
<keyword evidence="6" id="KW-0969">Cilium</keyword>
<dbReference type="InterPro" id="IPR052563">
    <property type="entry name" value="FliK"/>
</dbReference>
<dbReference type="InterPro" id="IPR021136">
    <property type="entry name" value="Flagellar_hook_control-like_C"/>
</dbReference>
<dbReference type="InterPro" id="IPR001635">
    <property type="entry name" value="Flag_hook_Flik"/>
</dbReference>
<dbReference type="Pfam" id="PF02120">
    <property type="entry name" value="Flg_hook"/>
    <property type="match status" value="1"/>
</dbReference>
<dbReference type="Proteomes" id="UP000095392">
    <property type="component" value="Unassembled WGS sequence"/>
</dbReference>
<feature type="compositionally biased region" description="Low complexity" evidence="4">
    <location>
        <begin position="75"/>
        <end position="87"/>
    </location>
</feature>
<dbReference type="Gene3D" id="3.30.750.140">
    <property type="match status" value="1"/>
</dbReference>
<evidence type="ECO:0000256" key="4">
    <source>
        <dbReference type="SAM" id="MobiDB-lite"/>
    </source>
</evidence>
<evidence type="ECO:0000313" key="7">
    <source>
        <dbReference type="Proteomes" id="UP000095392"/>
    </source>
</evidence>
<dbReference type="GO" id="GO:0044780">
    <property type="term" value="P:bacterial-type flagellum assembly"/>
    <property type="evidence" value="ECO:0007669"/>
    <property type="project" value="InterPro"/>
</dbReference>
<evidence type="ECO:0000259" key="5">
    <source>
        <dbReference type="Pfam" id="PF02120"/>
    </source>
</evidence>
<sequence>MQQVAAHKTDIAALPFSASGTAKAVGTGIGTQQQANNENNQAFNRLYQDAKTTKSDFVLNEKEDQVAQSRTANRSDSAAPQSSVSSDTIKNGKDRDAGHTDLPVRDEVTDIPAESEADSHNANQEENATLDAQGSATTTQPSTDGENTNLVIDDAEGAVEQKNVTDAQYVIGEGGRKDAEAGVITSPGTPDGKPSKDDGEPDWIAYVETVANRFGKSDESSGESGTTEDKSISEAAGEAVNVVSIKESGKLWKLPEDVDTSDMPSVMAHLLSQLNSNNDGELAIESLSSEAQQTLTALTSLLIGGNANNQQSGSDSEANNASSNAQTDINTNSDKKVKNDNELSALIAKLMQTEHTENPEQGLESDTEAANALSGMLETLNGLSESGKKSADESLVLSLLADELNNIQAKSLDDNLAEAQELLAELTSEAAVAGSVAVNTAASNDAKSVSSEGLSNVDNSGEQTKVVDSFGATEISSDLLSAISELSPQSAQKATEAFAERVVAALPGGAQQQAVKANIIAGINEFQQQVQQGREPGIDLSTIVADAAKDAAVSADVVASMTARVDGQASQFLNLMTQTQASAQHAIAGLVNPTESVMQENSQLRAEASKTQQQFEGFDKAVNIHKSDGQQQLSEKIRWMVNARNTMAEIRLDPPELGSMQVRVNVAGDAASVSFVVQSQQAKDALADAMPKLRDMLSEQGIELGDAQVRKDNSSGQENGQQLAGSSHQGQGAGDRGENDGVDDTDGMRVIEHSISRADKGGIDFYA</sequence>
<dbReference type="PANTHER" id="PTHR37533:SF2">
    <property type="entry name" value="FLAGELLAR HOOK-LENGTH CONTROL PROTEIN"/>
    <property type="match status" value="1"/>
</dbReference>
<evidence type="ECO:0000313" key="6">
    <source>
        <dbReference type="EMBL" id="OES33274.1"/>
    </source>
</evidence>
<keyword evidence="6" id="KW-0282">Flagellum</keyword>
<feature type="region of interest" description="Disordered" evidence="4">
    <location>
        <begin position="442"/>
        <end position="461"/>
    </location>
</feature>
<evidence type="ECO:0000256" key="2">
    <source>
        <dbReference type="ARBA" id="ARBA00009149"/>
    </source>
</evidence>
<organism evidence="6 7">
    <name type="scientific">Alteromonas macleodii</name>
    <name type="common">Pseudoalteromonas macleodii</name>
    <dbReference type="NCBI Taxonomy" id="28108"/>
    <lineage>
        <taxon>Bacteria</taxon>
        <taxon>Pseudomonadati</taxon>
        <taxon>Pseudomonadota</taxon>
        <taxon>Gammaproteobacteria</taxon>
        <taxon>Alteromonadales</taxon>
        <taxon>Alteromonadaceae</taxon>
        <taxon>Alteromonas/Salinimonas group</taxon>
        <taxon>Alteromonas</taxon>
    </lineage>
</organism>
<accession>A0AB36FV63</accession>
<feature type="compositionally biased region" description="Low complexity" evidence="4">
    <location>
        <begin position="32"/>
        <end position="42"/>
    </location>
</feature>
<reference evidence="6 7" key="1">
    <citation type="submission" date="2016-09" db="EMBL/GenBank/DDBJ databases">
        <title>Draft Genome Sequence of four Alteromonas macleodii strains isolated from copper coupons and grown long-term at elevated copper levels.</title>
        <authorList>
            <person name="Cusick K."/>
            <person name="Dale J."/>
            <person name="Little B."/>
            <person name="Biffinger J."/>
        </authorList>
    </citation>
    <scope>NUCLEOTIDE SEQUENCE [LARGE SCALE GENOMIC DNA]</scope>
    <source>
        <strain evidence="6 7">KCP01</strain>
    </source>
</reference>
<comment type="function">
    <text evidence="1">Controls the length of the flagellar hook.</text>
</comment>